<proteinExistence type="predicted"/>
<dbReference type="InterPro" id="IPR036628">
    <property type="entry name" value="Clp_N_dom_sf"/>
</dbReference>
<evidence type="ECO:0000256" key="1">
    <source>
        <dbReference type="PROSITE-ProRule" id="PRU01251"/>
    </source>
</evidence>
<dbReference type="RefSeq" id="WP_129890018.1">
    <property type="nucleotide sequence ID" value="NZ_CP035758.1"/>
</dbReference>
<dbReference type="SUPFAM" id="SSF46955">
    <property type="entry name" value="Putative DNA-binding domain"/>
    <property type="match status" value="1"/>
</dbReference>
<dbReference type="AlphaFoldDB" id="A0A4P6JUF1"/>
<evidence type="ECO:0000313" key="4">
    <source>
        <dbReference type="Proteomes" id="UP000290365"/>
    </source>
</evidence>
<dbReference type="Pfam" id="PF02861">
    <property type="entry name" value="Clp_N"/>
    <property type="match status" value="2"/>
</dbReference>
<sequence>MEQRLLTTEEVAEFLRLDVATVRKLVSREQLVAYRIAGEYRFMKEDVESFVKSQRVMGKKELQKNSKGPFERFTARAGQVLSLASTEAKRYHQRMVSPEHILLAIVSEGEGVAAKALAELTISAEQIRQHVEKLSPAGEESAPAPAGLGQKSKEVITLAVEEANGLSHHYVGTEHLLLALLRVNALARRALNELGISYDKAHEQIVRLLASEDGNRSSPA</sequence>
<gene>
    <name evidence="3" type="ORF">EPA93_24465</name>
</gene>
<dbReference type="InterPro" id="IPR009061">
    <property type="entry name" value="DNA-bd_dom_put_sf"/>
</dbReference>
<dbReference type="InterPro" id="IPR044217">
    <property type="entry name" value="CLPT1/2"/>
</dbReference>
<dbReference type="PANTHER" id="PTHR47016">
    <property type="entry name" value="ATP-DEPENDENT CLP PROTEASE ATP-BINDING SUBUNIT CLPT1, CHLOROPLASTIC"/>
    <property type="match status" value="1"/>
</dbReference>
<dbReference type="EMBL" id="CP035758">
    <property type="protein sequence ID" value="QBD78965.1"/>
    <property type="molecule type" value="Genomic_DNA"/>
</dbReference>
<feature type="domain" description="Clp R" evidence="2">
    <location>
        <begin position="70"/>
        <end position="211"/>
    </location>
</feature>
<dbReference type="SUPFAM" id="SSF81923">
    <property type="entry name" value="Double Clp-N motif"/>
    <property type="match status" value="1"/>
</dbReference>
<evidence type="ECO:0000313" key="3">
    <source>
        <dbReference type="EMBL" id="QBD78965.1"/>
    </source>
</evidence>
<protein>
    <submittedName>
        <fullName evidence="3">Helix-turn-helix domain-containing protein</fullName>
    </submittedName>
</protein>
<dbReference type="Gene3D" id="1.10.1780.10">
    <property type="entry name" value="Clp, N-terminal domain"/>
    <property type="match status" value="2"/>
</dbReference>
<dbReference type="PROSITE" id="PS51903">
    <property type="entry name" value="CLP_R"/>
    <property type="match status" value="1"/>
</dbReference>
<dbReference type="InterPro" id="IPR010093">
    <property type="entry name" value="SinI_DNA-bd"/>
</dbReference>
<reference evidence="3 4" key="1">
    <citation type="submission" date="2019-01" db="EMBL/GenBank/DDBJ databases">
        <title>Ktedonosporobacter rubrisoli SCAWS-G2.</title>
        <authorList>
            <person name="Huang Y."/>
            <person name="Yan B."/>
        </authorList>
    </citation>
    <scope>NUCLEOTIDE SEQUENCE [LARGE SCALE GENOMIC DNA]</scope>
    <source>
        <strain evidence="3 4">SCAWS-G2</strain>
    </source>
</reference>
<dbReference type="NCBIfam" id="TIGR01764">
    <property type="entry name" value="excise"/>
    <property type="match status" value="1"/>
</dbReference>
<organism evidence="3 4">
    <name type="scientific">Ktedonosporobacter rubrisoli</name>
    <dbReference type="NCBI Taxonomy" id="2509675"/>
    <lineage>
        <taxon>Bacteria</taxon>
        <taxon>Bacillati</taxon>
        <taxon>Chloroflexota</taxon>
        <taxon>Ktedonobacteria</taxon>
        <taxon>Ktedonobacterales</taxon>
        <taxon>Ktedonosporobacteraceae</taxon>
        <taxon>Ktedonosporobacter</taxon>
    </lineage>
</organism>
<dbReference type="OrthoDB" id="515428at2"/>
<dbReference type="GO" id="GO:0003677">
    <property type="term" value="F:DNA binding"/>
    <property type="evidence" value="ECO:0007669"/>
    <property type="project" value="InterPro"/>
</dbReference>
<keyword evidence="4" id="KW-1185">Reference proteome</keyword>
<dbReference type="Proteomes" id="UP000290365">
    <property type="component" value="Chromosome"/>
</dbReference>
<dbReference type="PANTHER" id="PTHR47016:SF5">
    <property type="entry name" value="CLP DOMAIN SUPERFAMILY PROTEIN"/>
    <property type="match status" value="1"/>
</dbReference>
<dbReference type="Pfam" id="PF12728">
    <property type="entry name" value="HTH_17"/>
    <property type="match status" value="1"/>
</dbReference>
<name>A0A4P6JUF1_KTERU</name>
<keyword evidence="1" id="KW-0677">Repeat</keyword>
<dbReference type="KEGG" id="kbs:EPA93_24465"/>
<dbReference type="InterPro" id="IPR041657">
    <property type="entry name" value="HTH_17"/>
</dbReference>
<accession>A0A4P6JUF1</accession>
<dbReference type="InterPro" id="IPR004176">
    <property type="entry name" value="Clp_R_N"/>
</dbReference>
<evidence type="ECO:0000259" key="2">
    <source>
        <dbReference type="PROSITE" id="PS51903"/>
    </source>
</evidence>